<feature type="transmembrane region" description="Helical" evidence="6">
    <location>
        <begin position="370"/>
        <end position="391"/>
    </location>
</feature>
<feature type="transmembrane region" description="Helical" evidence="6">
    <location>
        <begin position="187"/>
        <end position="205"/>
    </location>
</feature>
<feature type="transmembrane region" description="Helical" evidence="6">
    <location>
        <begin position="158"/>
        <end position="175"/>
    </location>
</feature>
<protein>
    <submittedName>
        <fullName evidence="8">Transmembrane amino acid transporter protein-domain-containing protein</fullName>
    </submittedName>
</protein>
<feature type="transmembrane region" description="Helical" evidence="6">
    <location>
        <begin position="225"/>
        <end position="243"/>
    </location>
</feature>
<feature type="transmembrane region" description="Helical" evidence="6">
    <location>
        <begin position="41"/>
        <end position="59"/>
    </location>
</feature>
<evidence type="ECO:0000256" key="6">
    <source>
        <dbReference type="SAM" id="Phobius"/>
    </source>
</evidence>
<feature type="transmembrane region" description="Helical" evidence="6">
    <location>
        <begin position="116"/>
        <end position="138"/>
    </location>
</feature>
<comment type="similarity">
    <text evidence="2">Belongs to the amino acid/polyamine transporter 2 family.</text>
</comment>
<sequence>MLEKVIEYSNSDKNSSFSLDSEKGKFGNAFDCDRSNSGSSLYAYWNIVCCVCGTGMLGLSQSLSKGGWGALALLLLSWWMAIYCSVILIKCLYYPRKQQTRLPSVTAIAQDAFGKIGAWISFFFQAWIVLGTPILYFVLCGANMNELCRGTVAEIGSTYWTIIFCAFVAIPYIFFKSMKDMGWTSVFGSLAILVTTFICVVLAGLDRPNVTGVIHNNIVWEGYPAALSTIAFSLGGNVVYPSVEASMKKPQHWPRVVAGGLTTCALLYIMIAIPGYYVYGDSVQNPIYNSIPNGPPRIVCIVLMTVNVTVSAPIFLMSFTLECESMMNITVERWGRIREFIFRASFRTLTIVFCAVIGCVVPYFDLLMSLFGAVGYCTTIFLIPIACYWRLTGFRNKPIYELAWNFLIILFGLVGLVFGSWFAVEDLIEAFQNDA</sequence>
<feature type="transmembrane region" description="Helical" evidence="6">
    <location>
        <begin position="340"/>
        <end position="364"/>
    </location>
</feature>
<reference evidence="8" key="1">
    <citation type="journal article" date="2022" name="IScience">
        <title>Evolution of zygomycete secretomes and the origins of terrestrial fungal ecologies.</title>
        <authorList>
            <person name="Chang Y."/>
            <person name="Wang Y."/>
            <person name="Mondo S."/>
            <person name="Ahrendt S."/>
            <person name="Andreopoulos W."/>
            <person name="Barry K."/>
            <person name="Beard J."/>
            <person name="Benny G.L."/>
            <person name="Blankenship S."/>
            <person name="Bonito G."/>
            <person name="Cuomo C."/>
            <person name="Desiro A."/>
            <person name="Gervers K.A."/>
            <person name="Hundley H."/>
            <person name="Kuo A."/>
            <person name="LaButti K."/>
            <person name="Lang B.F."/>
            <person name="Lipzen A."/>
            <person name="O'Donnell K."/>
            <person name="Pangilinan J."/>
            <person name="Reynolds N."/>
            <person name="Sandor L."/>
            <person name="Smith M.E."/>
            <person name="Tsang A."/>
            <person name="Grigoriev I.V."/>
            <person name="Stajich J.E."/>
            <person name="Spatafora J.W."/>
        </authorList>
    </citation>
    <scope>NUCLEOTIDE SEQUENCE</scope>
    <source>
        <strain evidence="8">RSA 2281</strain>
    </source>
</reference>
<reference evidence="8" key="2">
    <citation type="submission" date="2023-02" db="EMBL/GenBank/DDBJ databases">
        <authorList>
            <consortium name="DOE Joint Genome Institute"/>
            <person name="Mondo S.J."/>
            <person name="Chang Y."/>
            <person name="Wang Y."/>
            <person name="Ahrendt S."/>
            <person name="Andreopoulos W."/>
            <person name="Barry K."/>
            <person name="Beard J."/>
            <person name="Benny G.L."/>
            <person name="Blankenship S."/>
            <person name="Bonito G."/>
            <person name="Cuomo C."/>
            <person name="Desiro A."/>
            <person name="Gervers K.A."/>
            <person name="Hundley H."/>
            <person name="Kuo A."/>
            <person name="LaButti K."/>
            <person name="Lang B.F."/>
            <person name="Lipzen A."/>
            <person name="O'Donnell K."/>
            <person name="Pangilinan J."/>
            <person name="Reynolds N."/>
            <person name="Sandor L."/>
            <person name="Smith M.W."/>
            <person name="Tsang A."/>
            <person name="Grigoriev I.V."/>
            <person name="Stajich J.E."/>
            <person name="Spatafora J.W."/>
        </authorList>
    </citation>
    <scope>NUCLEOTIDE SEQUENCE</scope>
    <source>
        <strain evidence="8">RSA 2281</strain>
    </source>
</reference>
<keyword evidence="3 6" id="KW-0812">Transmembrane</keyword>
<keyword evidence="5 6" id="KW-0472">Membrane</keyword>
<comment type="caution">
    <text evidence="8">The sequence shown here is derived from an EMBL/GenBank/DDBJ whole genome shotgun (WGS) entry which is preliminary data.</text>
</comment>
<comment type="subcellular location">
    <subcellularLocation>
        <location evidence="1">Membrane</location>
        <topology evidence="1">Multi-pass membrane protein</topology>
    </subcellularLocation>
</comment>
<gene>
    <name evidence="8" type="ORF">BDA99DRAFT_534704</name>
</gene>
<dbReference type="AlphaFoldDB" id="A0AAD5K621"/>
<keyword evidence="9" id="KW-1185">Reference proteome</keyword>
<organism evidence="8 9">
    <name type="scientific">Phascolomyces articulosus</name>
    <dbReference type="NCBI Taxonomy" id="60185"/>
    <lineage>
        <taxon>Eukaryota</taxon>
        <taxon>Fungi</taxon>
        <taxon>Fungi incertae sedis</taxon>
        <taxon>Mucoromycota</taxon>
        <taxon>Mucoromycotina</taxon>
        <taxon>Mucoromycetes</taxon>
        <taxon>Mucorales</taxon>
        <taxon>Lichtheimiaceae</taxon>
        <taxon>Phascolomyces</taxon>
    </lineage>
</organism>
<feature type="transmembrane region" description="Helical" evidence="6">
    <location>
        <begin position="403"/>
        <end position="424"/>
    </location>
</feature>
<feature type="domain" description="Amino acid transporter transmembrane" evidence="7">
    <location>
        <begin position="38"/>
        <end position="423"/>
    </location>
</feature>
<dbReference type="EMBL" id="JAIXMP010000007">
    <property type="protein sequence ID" value="KAI9270593.1"/>
    <property type="molecule type" value="Genomic_DNA"/>
</dbReference>
<evidence type="ECO:0000313" key="8">
    <source>
        <dbReference type="EMBL" id="KAI9270593.1"/>
    </source>
</evidence>
<evidence type="ECO:0000256" key="5">
    <source>
        <dbReference type="ARBA" id="ARBA00023136"/>
    </source>
</evidence>
<dbReference type="PANTHER" id="PTHR22950:SF349">
    <property type="entry name" value="AMINO ACID TRANSPORTER TRANSMEMBRANE DOMAIN-CONTAINING PROTEIN"/>
    <property type="match status" value="1"/>
</dbReference>
<dbReference type="GO" id="GO:0005774">
    <property type="term" value="C:vacuolar membrane"/>
    <property type="evidence" value="ECO:0007669"/>
    <property type="project" value="TreeGrafter"/>
</dbReference>
<proteinExistence type="inferred from homology"/>
<evidence type="ECO:0000256" key="1">
    <source>
        <dbReference type="ARBA" id="ARBA00004141"/>
    </source>
</evidence>
<name>A0AAD5K621_9FUNG</name>
<feature type="transmembrane region" description="Helical" evidence="6">
    <location>
        <begin position="71"/>
        <end position="95"/>
    </location>
</feature>
<keyword evidence="4 6" id="KW-1133">Transmembrane helix</keyword>
<dbReference type="Pfam" id="PF01490">
    <property type="entry name" value="Aa_trans"/>
    <property type="match status" value="1"/>
</dbReference>
<dbReference type="InterPro" id="IPR013057">
    <property type="entry name" value="AA_transpt_TM"/>
</dbReference>
<evidence type="ECO:0000259" key="7">
    <source>
        <dbReference type="Pfam" id="PF01490"/>
    </source>
</evidence>
<dbReference type="GO" id="GO:0015179">
    <property type="term" value="F:L-amino acid transmembrane transporter activity"/>
    <property type="evidence" value="ECO:0007669"/>
    <property type="project" value="TreeGrafter"/>
</dbReference>
<evidence type="ECO:0000313" key="9">
    <source>
        <dbReference type="Proteomes" id="UP001209540"/>
    </source>
</evidence>
<evidence type="ECO:0000256" key="2">
    <source>
        <dbReference type="ARBA" id="ARBA00008066"/>
    </source>
</evidence>
<accession>A0AAD5K621</accession>
<dbReference type="PANTHER" id="PTHR22950">
    <property type="entry name" value="AMINO ACID TRANSPORTER"/>
    <property type="match status" value="1"/>
</dbReference>
<feature type="transmembrane region" description="Helical" evidence="6">
    <location>
        <begin position="255"/>
        <end position="278"/>
    </location>
</feature>
<dbReference type="Proteomes" id="UP001209540">
    <property type="component" value="Unassembled WGS sequence"/>
</dbReference>
<evidence type="ECO:0000256" key="3">
    <source>
        <dbReference type="ARBA" id="ARBA00022692"/>
    </source>
</evidence>
<evidence type="ECO:0000256" key="4">
    <source>
        <dbReference type="ARBA" id="ARBA00022989"/>
    </source>
</evidence>
<feature type="transmembrane region" description="Helical" evidence="6">
    <location>
        <begin position="298"/>
        <end position="319"/>
    </location>
</feature>